<evidence type="ECO:0000313" key="2">
    <source>
        <dbReference type="EMBL" id="KZT07491.1"/>
    </source>
</evidence>
<organism evidence="2 3">
    <name type="scientific">Laetiporus sulphureus 93-53</name>
    <dbReference type="NCBI Taxonomy" id="1314785"/>
    <lineage>
        <taxon>Eukaryota</taxon>
        <taxon>Fungi</taxon>
        <taxon>Dikarya</taxon>
        <taxon>Basidiomycota</taxon>
        <taxon>Agaricomycotina</taxon>
        <taxon>Agaricomycetes</taxon>
        <taxon>Polyporales</taxon>
        <taxon>Laetiporus</taxon>
    </lineage>
</organism>
<gene>
    <name evidence="2" type="ORF">LAESUDRAFT_111797</name>
</gene>
<dbReference type="GeneID" id="63818240"/>
<keyword evidence="3" id="KW-1185">Reference proteome</keyword>
<sequence>MTHKRSSPATIPSHALARPRSYNLVKSVSRAMGFSGASAPLFRLLSKCCRTYSGRYLDETVTFRDQDPAKWVLFFDKVVSTCPFVKQYEGAWPVDFFMRNHLERTKYKYTLKIKASEASPIDLTLDEFFGEPDISGASSDAAGRPLTQASSQSRPRETKRIAIPQEEFDAISVSTRFSSATDSERESSPCEIATSSQLQCATRSSPSVKLEEAGEVAAFLSSLYPSMEALTAKFLEAGIVDLMCLRGLATLSDRDALLKDDIGLQAFQFRIVRAGLELLKEN</sequence>
<dbReference type="RefSeq" id="XP_040765231.1">
    <property type="nucleotide sequence ID" value="XM_040901208.1"/>
</dbReference>
<reference evidence="2 3" key="1">
    <citation type="journal article" date="2016" name="Mol. Biol. Evol.">
        <title>Comparative Genomics of Early-Diverging Mushroom-Forming Fungi Provides Insights into the Origins of Lignocellulose Decay Capabilities.</title>
        <authorList>
            <person name="Nagy L.G."/>
            <person name="Riley R."/>
            <person name="Tritt A."/>
            <person name="Adam C."/>
            <person name="Daum C."/>
            <person name="Floudas D."/>
            <person name="Sun H."/>
            <person name="Yadav J.S."/>
            <person name="Pangilinan J."/>
            <person name="Larsson K.H."/>
            <person name="Matsuura K."/>
            <person name="Barry K."/>
            <person name="Labutti K."/>
            <person name="Kuo R."/>
            <person name="Ohm R.A."/>
            <person name="Bhattacharya S.S."/>
            <person name="Shirouzu T."/>
            <person name="Yoshinaga Y."/>
            <person name="Martin F.M."/>
            <person name="Grigoriev I.V."/>
            <person name="Hibbett D.S."/>
        </authorList>
    </citation>
    <scope>NUCLEOTIDE SEQUENCE [LARGE SCALE GENOMIC DNA]</scope>
    <source>
        <strain evidence="2 3">93-53</strain>
    </source>
</reference>
<dbReference type="EMBL" id="KV427619">
    <property type="protein sequence ID" value="KZT07491.1"/>
    <property type="molecule type" value="Genomic_DNA"/>
</dbReference>
<dbReference type="InParanoid" id="A0A165EPF9"/>
<dbReference type="OrthoDB" id="2804468at2759"/>
<dbReference type="AlphaFoldDB" id="A0A165EPF9"/>
<accession>A0A165EPF9</accession>
<protein>
    <submittedName>
        <fullName evidence="2">Uncharacterized protein</fullName>
    </submittedName>
</protein>
<proteinExistence type="predicted"/>
<feature type="region of interest" description="Disordered" evidence="1">
    <location>
        <begin position="136"/>
        <end position="159"/>
    </location>
</feature>
<name>A0A165EPF9_9APHY</name>
<dbReference type="Proteomes" id="UP000076871">
    <property type="component" value="Unassembled WGS sequence"/>
</dbReference>
<evidence type="ECO:0000256" key="1">
    <source>
        <dbReference type="SAM" id="MobiDB-lite"/>
    </source>
</evidence>
<evidence type="ECO:0000313" key="3">
    <source>
        <dbReference type="Proteomes" id="UP000076871"/>
    </source>
</evidence>